<feature type="compositionally biased region" description="Basic and acidic residues" evidence="1">
    <location>
        <begin position="16"/>
        <end position="25"/>
    </location>
</feature>
<feature type="compositionally biased region" description="Low complexity" evidence="1">
    <location>
        <begin position="59"/>
        <end position="69"/>
    </location>
</feature>
<proteinExistence type="predicted"/>
<feature type="compositionally biased region" description="Basic residues" evidence="1">
    <location>
        <begin position="117"/>
        <end position="130"/>
    </location>
</feature>
<feature type="region of interest" description="Disordered" evidence="1">
    <location>
        <begin position="1"/>
        <end position="143"/>
    </location>
</feature>
<sequence>MSRPNRAPRSKSFIDVAKEAVDRFRNGGADRSSSRPSPNRRHHNYDDKNYRHQRSRGNSYDYDSDGYSLSEDDSYYPDKTSRSSRSWRHNDRGRSARSADYYSDSDSSYDSVDNKRGGHHRYRSSQRKRAPSVPSQVRSADGKPNWDQAIKAAVTAGVVEGWKSRNDRERKMQRIATAAAGAAAMDLFVSKGPGDRKNKRHVAESTLGGLMLDKMLNGKR</sequence>
<dbReference type="GeneID" id="63776029"/>
<dbReference type="InParanoid" id="A0A1Y2E7B1"/>
<gene>
    <name evidence="2" type="ORF">BCR38DRAFT_427077</name>
</gene>
<dbReference type="AlphaFoldDB" id="A0A1Y2E7B1"/>
<feature type="compositionally biased region" description="Low complexity" evidence="1">
    <location>
        <begin position="96"/>
        <end position="111"/>
    </location>
</feature>
<evidence type="ECO:0000256" key="1">
    <source>
        <dbReference type="SAM" id="MobiDB-lite"/>
    </source>
</evidence>
<protein>
    <submittedName>
        <fullName evidence="2">Uncharacterized protein</fullName>
    </submittedName>
</protein>
<dbReference type="RefSeq" id="XP_040718072.1">
    <property type="nucleotide sequence ID" value="XM_040859817.1"/>
</dbReference>
<dbReference type="STRING" id="1141098.A0A1Y2E7B1"/>
<keyword evidence="3" id="KW-1185">Reference proteome</keyword>
<accession>A0A1Y2E7B1</accession>
<evidence type="ECO:0000313" key="2">
    <source>
        <dbReference type="EMBL" id="ORY67448.1"/>
    </source>
</evidence>
<organism evidence="2 3">
    <name type="scientific">Pseudomassariella vexata</name>
    <dbReference type="NCBI Taxonomy" id="1141098"/>
    <lineage>
        <taxon>Eukaryota</taxon>
        <taxon>Fungi</taxon>
        <taxon>Dikarya</taxon>
        <taxon>Ascomycota</taxon>
        <taxon>Pezizomycotina</taxon>
        <taxon>Sordariomycetes</taxon>
        <taxon>Xylariomycetidae</taxon>
        <taxon>Amphisphaeriales</taxon>
        <taxon>Pseudomassariaceae</taxon>
        <taxon>Pseudomassariella</taxon>
    </lineage>
</organism>
<dbReference type="OrthoDB" id="5407645at2759"/>
<comment type="caution">
    <text evidence="2">The sequence shown here is derived from an EMBL/GenBank/DDBJ whole genome shotgun (WGS) entry which is preliminary data.</text>
</comment>
<reference evidence="2 3" key="1">
    <citation type="submission" date="2016-07" db="EMBL/GenBank/DDBJ databases">
        <title>Pervasive Adenine N6-methylation of Active Genes in Fungi.</title>
        <authorList>
            <consortium name="DOE Joint Genome Institute"/>
            <person name="Mondo S.J."/>
            <person name="Dannebaum R.O."/>
            <person name="Kuo R.C."/>
            <person name="Labutti K."/>
            <person name="Haridas S."/>
            <person name="Kuo A."/>
            <person name="Salamov A."/>
            <person name="Ahrendt S.R."/>
            <person name="Lipzen A."/>
            <person name="Sullivan W."/>
            <person name="Andreopoulos W.B."/>
            <person name="Clum A."/>
            <person name="Lindquist E."/>
            <person name="Daum C."/>
            <person name="Ramamoorthy G.K."/>
            <person name="Gryganskyi A."/>
            <person name="Culley D."/>
            <person name="Magnuson J.K."/>
            <person name="James T.Y."/>
            <person name="O'Malley M.A."/>
            <person name="Stajich J.E."/>
            <person name="Spatafora J.W."/>
            <person name="Visel A."/>
            <person name="Grigoriev I.V."/>
        </authorList>
    </citation>
    <scope>NUCLEOTIDE SEQUENCE [LARGE SCALE GENOMIC DNA]</scope>
    <source>
        <strain evidence="2 3">CBS 129021</strain>
    </source>
</reference>
<evidence type="ECO:0000313" key="3">
    <source>
        <dbReference type="Proteomes" id="UP000193689"/>
    </source>
</evidence>
<dbReference type="EMBL" id="MCFJ01000004">
    <property type="protein sequence ID" value="ORY67448.1"/>
    <property type="molecule type" value="Genomic_DNA"/>
</dbReference>
<name>A0A1Y2E7B1_9PEZI</name>
<dbReference type="Proteomes" id="UP000193689">
    <property type="component" value="Unassembled WGS sequence"/>
</dbReference>